<dbReference type="Proteomes" id="UP001055439">
    <property type="component" value="Chromosome 9"/>
</dbReference>
<proteinExistence type="predicted"/>
<evidence type="ECO:0000256" key="1">
    <source>
        <dbReference type="SAM" id="MobiDB-lite"/>
    </source>
</evidence>
<protein>
    <submittedName>
        <fullName evidence="2">Uncharacterized protein</fullName>
    </submittedName>
</protein>
<evidence type="ECO:0000313" key="3">
    <source>
        <dbReference type="Proteomes" id="UP001055439"/>
    </source>
</evidence>
<feature type="region of interest" description="Disordered" evidence="1">
    <location>
        <begin position="27"/>
        <end position="63"/>
    </location>
</feature>
<feature type="compositionally biased region" description="Acidic residues" evidence="1">
    <location>
        <begin position="192"/>
        <end position="202"/>
    </location>
</feature>
<keyword evidence="3" id="KW-1185">Reference proteome</keyword>
<reference evidence="2" key="1">
    <citation type="submission" date="2022-05" db="EMBL/GenBank/DDBJ databases">
        <title>The Musa troglodytarum L. genome provides insights into the mechanism of non-climacteric behaviour and enrichment of carotenoids.</title>
        <authorList>
            <person name="Wang J."/>
        </authorList>
    </citation>
    <scope>NUCLEOTIDE SEQUENCE</scope>
    <source>
        <tissue evidence="2">Leaf</tissue>
    </source>
</reference>
<evidence type="ECO:0000313" key="2">
    <source>
        <dbReference type="EMBL" id="URE43047.1"/>
    </source>
</evidence>
<feature type="compositionally biased region" description="Low complexity" evidence="1">
    <location>
        <begin position="102"/>
        <end position="116"/>
    </location>
</feature>
<organism evidence="2 3">
    <name type="scientific">Musa troglodytarum</name>
    <name type="common">fe'i banana</name>
    <dbReference type="NCBI Taxonomy" id="320322"/>
    <lineage>
        <taxon>Eukaryota</taxon>
        <taxon>Viridiplantae</taxon>
        <taxon>Streptophyta</taxon>
        <taxon>Embryophyta</taxon>
        <taxon>Tracheophyta</taxon>
        <taxon>Spermatophyta</taxon>
        <taxon>Magnoliopsida</taxon>
        <taxon>Liliopsida</taxon>
        <taxon>Zingiberales</taxon>
        <taxon>Musaceae</taxon>
        <taxon>Musa</taxon>
    </lineage>
</organism>
<feature type="region of interest" description="Disordered" evidence="1">
    <location>
        <begin position="102"/>
        <end position="121"/>
    </location>
</feature>
<sequence length="202" mass="22038">MARQLLTSSVRPSLHVSWFVSAPLSQVRTSSPETPLTRACEDGDTTRSELDSRSREWSSSSMQSSYAERARVSMAAPAMAEAPWMAAPTRWSVMLTETCTRSRSPAASSAPGKSSSDLTHRAGYRVRPHALEMAWLGARRRAGETDGIRPRKNSATETPEAASRRTAMRASQSNTRLRVLGASRLGSRSETEGIDSDDPSRP</sequence>
<accession>A0A9E7I7W2</accession>
<dbReference type="AlphaFoldDB" id="A0A9E7I7W2"/>
<feature type="compositionally biased region" description="Basic and acidic residues" evidence="1">
    <location>
        <begin position="39"/>
        <end position="56"/>
    </location>
</feature>
<gene>
    <name evidence="2" type="ORF">MUK42_32858</name>
</gene>
<feature type="region of interest" description="Disordered" evidence="1">
    <location>
        <begin position="142"/>
        <end position="202"/>
    </location>
</feature>
<dbReference type="EMBL" id="CP097511">
    <property type="protein sequence ID" value="URE43047.1"/>
    <property type="molecule type" value="Genomic_DNA"/>
</dbReference>
<name>A0A9E7I7W2_9LILI</name>